<comment type="subcellular location">
    <subcellularLocation>
        <location evidence="1">Cell envelope</location>
    </subcellularLocation>
</comment>
<evidence type="ECO:0000256" key="4">
    <source>
        <dbReference type="ARBA" id="ARBA00023284"/>
    </source>
</evidence>
<keyword evidence="7" id="KW-1185">Reference proteome</keyword>
<proteinExistence type="predicted"/>
<keyword evidence="3" id="KW-1015">Disulfide bond</keyword>
<dbReference type="GO" id="GO:0030313">
    <property type="term" value="C:cell envelope"/>
    <property type="evidence" value="ECO:0007669"/>
    <property type="project" value="UniProtKB-SubCell"/>
</dbReference>
<evidence type="ECO:0000259" key="5">
    <source>
        <dbReference type="PROSITE" id="PS51352"/>
    </source>
</evidence>
<dbReference type="PROSITE" id="PS51257">
    <property type="entry name" value="PROKAR_LIPOPROTEIN"/>
    <property type="match status" value="1"/>
</dbReference>
<comment type="caution">
    <text evidence="6">The sequence shown here is derived from an EMBL/GenBank/DDBJ whole genome shotgun (WGS) entry which is preliminary data.</text>
</comment>
<dbReference type="Proteomes" id="UP000239068">
    <property type="component" value="Unassembled WGS sequence"/>
</dbReference>
<evidence type="ECO:0000313" key="7">
    <source>
        <dbReference type="Proteomes" id="UP000239068"/>
    </source>
</evidence>
<organism evidence="6 7">
    <name type="scientific">Polaribacter glomeratus</name>
    <dbReference type="NCBI Taxonomy" id="102"/>
    <lineage>
        <taxon>Bacteria</taxon>
        <taxon>Pseudomonadati</taxon>
        <taxon>Bacteroidota</taxon>
        <taxon>Flavobacteriia</taxon>
        <taxon>Flavobacteriales</taxon>
        <taxon>Flavobacteriaceae</taxon>
    </lineage>
</organism>
<dbReference type="InterPro" id="IPR036249">
    <property type="entry name" value="Thioredoxin-like_sf"/>
</dbReference>
<evidence type="ECO:0000256" key="3">
    <source>
        <dbReference type="ARBA" id="ARBA00023157"/>
    </source>
</evidence>
<dbReference type="SUPFAM" id="SSF52833">
    <property type="entry name" value="Thioredoxin-like"/>
    <property type="match status" value="1"/>
</dbReference>
<dbReference type="InterPro" id="IPR013766">
    <property type="entry name" value="Thioredoxin_domain"/>
</dbReference>
<dbReference type="Pfam" id="PF08534">
    <property type="entry name" value="Redoxin"/>
    <property type="match status" value="1"/>
</dbReference>
<accession>A0A2S7WUK2</accession>
<dbReference type="OrthoDB" id="743079at2"/>
<dbReference type="CDD" id="cd02966">
    <property type="entry name" value="TlpA_like_family"/>
    <property type="match status" value="1"/>
</dbReference>
<name>A0A2S7WUK2_9FLAO</name>
<dbReference type="InterPro" id="IPR013740">
    <property type="entry name" value="Redoxin"/>
</dbReference>
<dbReference type="InterPro" id="IPR050553">
    <property type="entry name" value="Thioredoxin_ResA/DsbE_sf"/>
</dbReference>
<dbReference type="PANTHER" id="PTHR42852:SF6">
    <property type="entry name" value="THIOL:DISULFIDE INTERCHANGE PROTEIN DSBE"/>
    <property type="match status" value="1"/>
</dbReference>
<dbReference type="EMBL" id="MSCM01000001">
    <property type="protein sequence ID" value="PQJ81280.1"/>
    <property type="molecule type" value="Genomic_DNA"/>
</dbReference>
<keyword evidence="2" id="KW-0201">Cytochrome c-type biogenesis</keyword>
<dbReference type="GO" id="GO:0016491">
    <property type="term" value="F:oxidoreductase activity"/>
    <property type="evidence" value="ECO:0007669"/>
    <property type="project" value="InterPro"/>
</dbReference>
<keyword evidence="4" id="KW-0676">Redox-active center</keyword>
<evidence type="ECO:0000256" key="2">
    <source>
        <dbReference type="ARBA" id="ARBA00022748"/>
    </source>
</evidence>
<dbReference type="PANTHER" id="PTHR42852">
    <property type="entry name" value="THIOL:DISULFIDE INTERCHANGE PROTEIN DSBE"/>
    <property type="match status" value="1"/>
</dbReference>
<dbReference type="Gene3D" id="3.40.30.10">
    <property type="entry name" value="Glutaredoxin"/>
    <property type="match status" value="1"/>
</dbReference>
<dbReference type="GO" id="GO:0017004">
    <property type="term" value="P:cytochrome complex assembly"/>
    <property type="evidence" value="ECO:0007669"/>
    <property type="project" value="UniProtKB-KW"/>
</dbReference>
<gene>
    <name evidence="6" type="ORF">BTO16_01185</name>
</gene>
<dbReference type="RefSeq" id="WP_105019857.1">
    <property type="nucleotide sequence ID" value="NZ_MSCM01000001.1"/>
</dbReference>
<evidence type="ECO:0000256" key="1">
    <source>
        <dbReference type="ARBA" id="ARBA00004196"/>
    </source>
</evidence>
<feature type="domain" description="Thioredoxin" evidence="5">
    <location>
        <begin position="191"/>
        <end position="341"/>
    </location>
</feature>
<protein>
    <submittedName>
        <fullName evidence="6">Redoxin</fullName>
    </submittedName>
</protein>
<reference evidence="6 7" key="1">
    <citation type="submission" date="2016-12" db="EMBL/GenBank/DDBJ databases">
        <title>Trade-off between light-utilization and light-protection in marine flavobacteria.</title>
        <authorList>
            <person name="Kumagai Y."/>
            <person name="Yoshizawa S."/>
            <person name="Kogure K."/>
            <person name="Iwasaki W."/>
        </authorList>
    </citation>
    <scope>NUCLEOTIDE SEQUENCE [LARGE SCALE GENOMIC DNA]</scope>
    <source>
        <strain evidence="6 7">ATCC 43844</strain>
    </source>
</reference>
<dbReference type="PROSITE" id="PS51352">
    <property type="entry name" value="THIOREDOXIN_2"/>
    <property type="match status" value="1"/>
</dbReference>
<dbReference type="AlphaFoldDB" id="A0A2S7WUK2"/>
<evidence type="ECO:0000313" key="6">
    <source>
        <dbReference type="EMBL" id="PQJ81280.1"/>
    </source>
</evidence>
<sequence length="341" mass="38223">MKKISLLLFGLIIMSSCKKDTPKDYLSLSGKIENSKDSIISIASREGIIKEIVINADGTFKDTLKVKEAAIYTFEIGEQRAPIYLKNGYNLSLAGNANDFLKSFKFSGEGSSNSNFILAQIEKSESIGNPQDILNLEEIDFNQKVAQIKFAYDSILDSYKDLDSTLYTTVKAQNNQLVDYFNNAYRTSKVMGKGKPSPIFENYMDIKGGVKSLASFKGKYVYIDIWATWCGPCIQQIPYLQSLEKEYHGKNVEFISISTDEAQRSGGSWEAAEKKWKDFVKERQLTGVQLWSGQDFTFQQAYQINSIPRFLLISPEGNIVDADAPRPSDPALKSLFTSLGI</sequence>